<dbReference type="PANTHER" id="PTHR35271">
    <property type="entry name" value="ABC TRANSPORTER, SUBSTRATE-BINDING LIPOPROTEIN-RELATED"/>
    <property type="match status" value="1"/>
</dbReference>
<protein>
    <recommendedName>
        <fullName evidence="4">ABC transporter substrate-binding protein</fullName>
    </recommendedName>
</protein>
<dbReference type="RefSeq" id="WP_169755573.1">
    <property type="nucleotide sequence ID" value="NZ_JAATWC010000007.1"/>
</dbReference>
<evidence type="ECO:0008006" key="4">
    <source>
        <dbReference type="Google" id="ProtNLM"/>
    </source>
</evidence>
<dbReference type="PANTHER" id="PTHR35271:SF1">
    <property type="entry name" value="ABC TRANSPORTER, SUBSTRATE-BINDING LIPOPROTEIN"/>
    <property type="match status" value="1"/>
</dbReference>
<dbReference type="InterPro" id="IPR007487">
    <property type="entry name" value="ABC_transpt-TYRBP-like"/>
</dbReference>
<sequence>MGRAATLAALCALLLALGPPAAPAAETTEVVAVLEGRLLPYLEAYQGISEGCGCQPAAVWLDTPVPQRELLRRIRARHPKIIVAMGSKVLRLLLTSQIKAPMVYGLVLNPWTFFNSRPKNVTGVAMNIAPEDYWWALLTLRPNARRVGLVYDPTQSAFLVEEAQRMTRKHHQVLVARAVSSPAEALHAIKEISPEIDAFWLLPDTTVIRREILDYLLLNSLRYKFVLMALSDKQVAAGALFSFDFDIRAMGRAAGEIVKVLQSGVPPSKVPLRWSPRPRLIINMKTAEKIGVRVPEDLAKASRLFD</sequence>
<proteinExistence type="predicted"/>
<organism evidence="2 3">
    <name type="scientific">Dissulfurirhabdus thermomarina</name>
    <dbReference type="NCBI Taxonomy" id="1765737"/>
    <lineage>
        <taxon>Bacteria</taxon>
        <taxon>Deltaproteobacteria</taxon>
        <taxon>Dissulfurirhabdaceae</taxon>
        <taxon>Dissulfurirhabdus</taxon>
    </lineage>
</organism>
<feature type="signal peptide" evidence="1">
    <location>
        <begin position="1"/>
        <end position="24"/>
    </location>
</feature>
<evidence type="ECO:0000313" key="2">
    <source>
        <dbReference type="EMBL" id="NDY41816.1"/>
    </source>
</evidence>
<feature type="chain" id="PRO_5026844069" description="ABC transporter substrate-binding protein" evidence="1">
    <location>
        <begin position="25"/>
        <end position="306"/>
    </location>
</feature>
<reference evidence="2 3" key="1">
    <citation type="submission" date="2020-02" db="EMBL/GenBank/DDBJ databases">
        <title>Comparative genomics of sulfur disproportionating microorganisms.</title>
        <authorList>
            <person name="Ward L.M."/>
            <person name="Bertran E."/>
            <person name="Johnston D.T."/>
        </authorList>
    </citation>
    <scope>NUCLEOTIDE SEQUENCE [LARGE SCALE GENOMIC DNA]</scope>
    <source>
        <strain evidence="2 3">DSM 100025</strain>
    </source>
</reference>
<dbReference type="Proteomes" id="UP000469346">
    <property type="component" value="Unassembled WGS sequence"/>
</dbReference>
<keyword evidence="3" id="KW-1185">Reference proteome</keyword>
<comment type="caution">
    <text evidence="2">The sequence shown here is derived from an EMBL/GenBank/DDBJ whole genome shotgun (WGS) entry which is preliminary data.</text>
</comment>
<dbReference type="Pfam" id="PF04392">
    <property type="entry name" value="ABC_sub_bind"/>
    <property type="match status" value="1"/>
</dbReference>
<evidence type="ECO:0000313" key="3">
    <source>
        <dbReference type="Proteomes" id="UP000469346"/>
    </source>
</evidence>
<dbReference type="Gene3D" id="3.40.50.2300">
    <property type="match status" value="2"/>
</dbReference>
<keyword evidence="1" id="KW-0732">Signal</keyword>
<dbReference type="AlphaFoldDB" id="A0A6N9TTI9"/>
<name>A0A6N9TTI9_DISTH</name>
<dbReference type="EMBL" id="JAAGRR010000018">
    <property type="protein sequence ID" value="NDY41816.1"/>
    <property type="molecule type" value="Genomic_DNA"/>
</dbReference>
<gene>
    <name evidence="2" type="ORF">G3N55_02970</name>
</gene>
<accession>A0A6N9TTI9</accession>
<evidence type="ECO:0000256" key="1">
    <source>
        <dbReference type="SAM" id="SignalP"/>
    </source>
</evidence>